<protein>
    <submittedName>
        <fullName evidence="7">Enoyl-CoA hydratase/isomerase family protein</fullName>
    </submittedName>
</protein>
<dbReference type="RefSeq" id="WP_378213057.1">
    <property type="nucleotide sequence ID" value="NZ_JBHLZP010000835.1"/>
</dbReference>
<dbReference type="InterPro" id="IPR018376">
    <property type="entry name" value="Enoyl-CoA_hyd/isom_CS"/>
</dbReference>
<dbReference type="InterPro" id="IPR014748">
    <property type="entry name" value="Enoyl-CoA_hydra_C"/>
</dbReference>
<evidence type="ECO:0000256" key="1">
    <source>
        <dbReference type="ARBA" id="ARBA00005254"/>
    </source>
</evidence>
<feature type="region of interest" description="Disordered" evidence="6">
    <location>
        <begin position="1"/>
        <end position="29"/>
    </location>
</feature>
<feature type="compositionally biased region" description="Basic and acidic residues" evidence="6">
    <location>
        <begin position="10"/>
        <end position="28"/>
    </location>
</feature>
<evidence type="ECO:0000256" key="6">
    <source>
        <dbReference type="SAM" id="MobiDB-lite"/>
    </source>
</evidence>
<comment type="catalytic activity">
    <reaction evidence="4">
        <text>a 4-saturated-(3S)-3-hydroxyacyl-CoA = a (3E)-enoyl-CoA + H2O</text>
        <dbReference type="Rhea" id="RHEA:20724"/>
        <dbReference type="ChEBI" id="CHEBI:15377"/>
        <dbReference type="ChEBI" id="CHEBI:58521"/>
        <dbReference type="ChEBI" id="CHEBI:137480"/>
        <dbReference type="EC" id="4.2.1.17"/>
    </reaction>
</comment>
<gene>
    <name evidence="7" type="ORF">ACFFNX_47725</name>
</gene>
<dbReference type="InterPro" id="IPR029045">
    <property type="entry name" value="ClpP/crotonase-like_dom_sf"/>
</dbReference>
<evidence type="ECO:0000313" key="8">
    <source>
        <dbReference type="Proteomes" id="UP001589627"/>
    </source>
</evidence>
<dbReference type="InterPro" id="IPR001753">
    <property type="entry name" value="Enoyl-CoA_hydra/iso"/>
</dbReference>
<evidence type="ECO:0000256" key="3">
    <source>
        <dbReference type="ARBA" id="ARBA00023709"/>
    </source>
</evidence>
<dbReference type="Gene3D" id="1.10.12.10">
    <property type="entry name" value="Lyase 2-enoyl-coa Hydratase, Chain A, domain 2"/>
    <property type="match status" value="1"/>
</dbReference>
<evidence type="ECO:0000256" key="2">
    <source>
        <dbReference type="ARBA" id="ARBA00023239"/>
    </source>
</evidence>
<sequence length="130" mass="13882">MLEDTNTGPKEPHGEHRAGDRLATETPRRLRKPMIAAVNGGPLGGGLETALTCDIRVAVESARFGAPEVEPDRAHAIAAETAEADLRVAATMPLDQAMTCERDPQTVCLAIEDAADGRAALRERRPAVFE</sequence>
<proteinExistence type="inferred from homology"/>
<comment type="similarity">
    <text evidence="1 5">Belongs to the enoyl-CoA hydratase/isomerase family.</text>
</comment>
<dbReference type="PANTHER" id="PTHR11941:SF54">
    <property type="entry name" value="ENOYL-COA HYDRATASE, MITOCHONDRIAL"/>
    <property type="match status" value="1"/>
</dbReference>
<dbReference type="Gene3D" id="3.90.226.10">
    <property type="entry name" value="2-enoyl-CoA Hydratase, Chain A, domain 1"/>
    <property type="match status" value="1"/>
</dbReference>
<keyword evidence="8" id="KW-1185">Reference proteome</keyword>
<comment type="caution">
    <text evidence="7">The sequence shown here is derived from an EMBL/GenBank/DDBJ whole genome shotgun (WGS) entry which is preliminary data.</text>
</comment>
<evidence type="ECO:0000256" key="5">
    <source>
        <dbReference type="RuleBase" id="RU003707"/>
    </source>
</evidence>
<evidence type="ECO:0000256" key="4">
    <source>
        <dbReference type="ARBA" id="ARBA00023717"/>
    </source>
</evidence>
<dbReference type="Proteomes" id="UP001589627">
    <property type="component" value="Unassembled WGS sequence"/>
</dbReference>
<keyword evidence="2" id="KW-0456">Lyase</keyword>
<reference evidence="7 8" key="1">
    <citation type="submission" date="2024-09" db="EMBL/GenBank/DDBJ databases">
        <authorList>
            <person name="Sun Q."/>
            <person name="Mori K."/>
        </authorList>
    </citation>
    <scope>NUCLEOTIDE SEQUENCE [LARGE SCALE GENOMIC DNA]</scope>
    <source>
        <strain evidence="7 8">TBRC 0563</strain>
    </source>
</reference>
<comment type="catalytic activity">
    <reaction evidence="3">
        <text>a (3S)-3-hydroxyacyl-CoA = a (2E)-enoyl-CoA + H2O</text>
        <dbReference type="Rhea" id="RHEA:16105"/>
        <dbReference type="ChEBI" id="CHEBI:15377"/>
        <dbReference type="ChEBI" id="CHEBI:57318"/>
        <dbReference type="ChEBI" id="CHEBI:58856"/>
        <dbReference type="EC" id="4.2.1.17"/>
    </reaction>
</comment>
<dbReference type="EMBL" id="JBHLZP010000835">
    <property type="protein sequence ID" value="MFB9839863.1"/>
    <property type="molecule type" value="Genomic_DNA"/>
</dbReference>
<accession>A0ABV5YXW6</accession>
<dbReference type="SUPFAM" id="SSF52096">
    <property type="entry name" value="ClpP/crotonase"/>
    <property type="match status" value="1"/>
</dbReference>
<dbReference type="PANTHER" id="PTHR11941">
    <property type="entry name" value="ENOYL-COA HYDRATASE-RELATED"/>
    <property type="match status" value="1"/>
</dbReference>
<organism evidence="7 8">
    <name type="scientific">Actinoallomurus acaciae</name>
    <dbReference type="NCBI Taxonomy" id="502577"/>
    <lineage>
        <taxon>Bacteria</taxon>
        <taxon>Bacillati</taxon>
        <taxon>Actinomycetota</taxon>
        <taxon>Actinomycetes</taxon>
        <taxon>Streptosporangiales</taxon>
        <taxon>Thermomonosporaceae</taxon>
        <taxon>Actinoallomurus</taxon>
    </lineage>
</organism>
<dbReference type="PROSITE" id="PS00166">
    <property type="entry name" value="ENOYL_COA_HYDRATASE"/>
    <property type="match status" value="1"/>
</dbReference>
<name>A0ABV5YXW6_9ACTN</name>
<dbReference type="Pfam" id="PF00378">
    <property type="entry name" value="ECH_1"/>
    <property type="match status" value="1"/>
</dbReference>
<evidence type="ECO:0000313" key="7">
    <source>
        <dbReference type="EMBL" id="MFB9839863.1"/>
    </source>
</evidence>